<evidence type="ECO:0000256" key="3">
    <source>
        <dbReference type="ARBA" id="ARBA00023139"/>
    </source>
</evidence>
<comment type="subcellular location">
    <subcellularLocation>
        <location evidence="1">Membrane</location>
        <topology evidence="1">Lipid-anchor</topology>
    </subcellularLocation>
</comment>
<dbReference type="Proteomes" id="UP000095287">
    <property type="component" value="Unplaced"/>
</dbReference>
<dbReference type="PROSITE" id="PS50076">
    <property type="entry name" value="DNAJ_2"/>
    <property type="match status" value="1"/>
</dbReference>
<dbReference type="CDD" id="cd06257">
    <property type="entry name" value="DnaJ"/>
    <property type="match status" value="1"/>
</dbReference>
<feature type="region of interest" description="Disordered" evidence="6">
    <location>
        <begin position="21"/>
        <end position="42"/>
    </location>
</feature>
<dbReference type="PRINTS" id="PR00625">
    <property type="entry name" value="JDOMAIN"/>
</dbReference>
<dbReference type="Gene3D" id="1.10.287.110">
    <property type="entry name" value="DnaJ domain"/>
    <property type="match status" value="1"/>
</dbReference>
<feature type="domain" description="J" evidence="7">
    <location>
        <begin position="45"/>
        <end position="111"/>
    </location>
</feature>
<dbReference type="GO" id="GO:0061177">
    <property type="term" value="C:type Is terminal bouton"/>
    <property type="evidence" value="ECO:0007669"/>
    <property type="project" value="TreeGrafter"/>
</dbReference>
<evidence type="ECO:0000259" key="7">
    <source>
        <dbReference type="PROSITE" id="PS50076"/>
    </source>
</evidence>
<dbReference type="Pfam" id="PF00226">
    <property type="entry name" value="DnaJ"/>
    <property type="match status" value="1"/>
</dbReference>
<protein>
    <submittedName>
        <fullName evidence="9">J domain-containing protein</fullName>
    </submittedName>
</protein>
<keyword evidence="5" id="KW-0449">Lipoprotein</keyword>
<evidence type="ECO:0000256" key="4">
    <source>
        <dbReference type="ARBA" id="ARBA00023186"/>
    </source>
</evidence>
<evidence type="ECO:0000313" key="9">
    <source>
        <dbReference type="WBParaSite" id="L893_g3156.t1"/>
    </source>
</evidence>
<dbReference type="InterPro" id="IPR001623">
    <property type="entry name" value="DnaJ_domain"/>
</dbReference>
<evidence type="ECO:0000256" key="2">
    <source>
        <dbReference type="ARBA" id="ARBA00023136"/>
    </source>
</evidence>
<dbReference type="GO" id="GO:1900073">
    <property type="term" value="P:regulation of neuromuscular synaptic transmission"/>
    <property type="evidence" value="ECO:0007669"/>
    <property type="project" value="TreeGrafter"/>
</dbReference>
<sequence>MIQRDVDVYSRTYYSRVFSTGMASSQGEEGSPRRLSRQESSKGQHLYDVLGVQKNASEEEIKKAYRKLALRYHPDKNLDGDPEKTEKFKEINHANTILSNPSKRKIYDQYGEMGLKMLEQFGDDDQILRLALKPWFKWAVGLFGLFSCCFFCCCCGCFCCCNFCCGFCCGKYKPTHDDDEFSPADFGEEESGTPPIITQPGSSSATDLPSSGASPPGSRTPPSPRTGPIPMPAPSTSTPSTPLASDQPTRNYHSVETGV</sequence>
<dbReference type="InterPro" id="IPR051434">
    <property type="entry name" value="DnaJ_C_subfamily_member5"/>
</dbReference>
<name>A0A1I8A055_9BILA</name>
<dbReference type="SMART" id="SM00271">
    <property type="entry name" value="DnaJ"/>
    <property type="match status" value="1"/>
</dbReference>
<dbReference type="GO" id="GO:0016020">
    <property type="term" value="C:membrane"/>
    <property type="evidence" value="ECO:0007669"/>
    <property type="project" value="UniProtKB-SubCell"/>
</dbReference>
<dbReference type="AlphaFoldDB" id="A0A1I8A055"/>
<evidence type="ECO:0000256" key="1">
    <source>
        <dbReference type="ARBA" id="ARBA00004635"/>
    </source>
</evidence>
<evidence type="ECO:0000313" key="8">
    <source>
        <dbReference type="Proteomes" id="UP000095287"/>
    </source>
</evidence>
<dbReference type="SUPFAM" id="SSF46565">
    <property type="entry name" value="Chaperone J-domain"/>
    <property type="match status" value="1"/>
</dbReference>
<feature type="compositionally biased region" description="Basic and acidic residues" evidence="6">
    <location>
        <begin position="30"/>
        <end position="42"/>
    </location>
</feature>
<accession>A0A1I8A055</accession>
<dbReference type="WBParaSite" id="L893_g3156.t1">
    <property type="protein sequence ID" value="L893_g3156.t1"/>
    <property type="gene ID" value="L893_g3156"/>
</dbReference>
<dbReference type="GO" id="GO:0005737">
    <property type="term" value="C:cytoplasm"/>
    <property type="evidence" value="ECO:0007669"/>
    <property type="project" value="UniProtKB-ARBA"/>
</dbReference>
<feature type="region of interest" description="Disordered" evidence="6">
    <location>
        <begin position="182"/>
        <end position="259"/>
    </location>
</feature>
<proteinExistence type="predicted"/>
<reference evidence="9" key="1">
    <citation type="submission" date="2016-11" db="UniProtKB">
        <authorList>
            <consortium name="WormBaseParasite"/>
        </authorList>
    </citation>
    <scope>IDENTIFICATION</scope>
</reference>
<feature type="compositionally biased region" description="Acidic residues" evidence="6">
    <location>
        <begin position="182"/>
        <end position="191"/>
    </location>
</feature>
<keyword evidence="4" id="KW-0143">Chaperone</keyword>
<dbReference type="PANTHER" id="PTHR44027:SF7">
    <property type="entry name" value="DNAJ HOMOLOG SUBFAMILY C MEMBER 5 HOMOLOG"/>
    <property type="match status" value="1"/>
</dbReference>
<keyword evidence="8" id="KW-1185">Reference proteome</keyword>
<keyword evidence="3" id="KW-0564">Palmitate</keyword>
<dbReference type="InterPro" id="IPR036869">
    <property type="entry name" value="J_dom_sf"/>
</dbReference>
<organism evidence="8 9">
    <name type="scientific">Steinernema glaseri</name>
    <dbReference type="NCBI Taxonomy" id="37863"/>
    <lineage>
        <taxon>Eukaryota</taxon>
        <taxon>Metazoa</taxon>
        <taxon>Ecdysozoa</taxon>
        <taxon>Nematoda</taxon>
        <taxon>Chromadorea</taxon>
        <taxon>Rhabditida</taxon>
        <taxon>Tylenchina</taxon>
        <taxon>Panagrolaimomorpha</taxon>
        <taxon>Strongyloidoidea</taxon>
        <taxon>Steinernematidae</taxon>
        <taxon>Steinernema</taxon>
    </lineage>
</organism>
<feature type="compositionally biased region" description="Pro residues" evidence="6">
    <location>
        <begin position="218"/>
        <end position="233"/>
    </location>
</feature>
<evidence type="ECO:0000256" key="6">
    <source>
        <dbReference type="SAM" id="MobiDB-lite"/>
    </source>
</evidence>
<dbReference type="PANTHER" id="PTHR44027">
    <property type="entry name" value="DNAJ HOMOLOG SUBFAMILY C MEMBER 5 HOMOLOG"/>
    <property type="match status" value="1"/>
</dbReference>
<keyword evidence="2" id="KW-0472">Membrane</keyword>
<evidence type="ECO:0000256" key="5">
    <source>
        <dbReference type="ARBA" id="ARBA00023288"/>
    </source>
</evidence>
<feature type="compositionally biased region" description="Polar residues" evidence="6">
    <location>
        <begin position="243"/>
        <end position="259"/>
    </location>
</feature>
<feature type="compositionally biased region" description="Polar residues" evidence="6">
    <location>
        <begin position="199"/>
        <end position="208"/>
    </location>
</feature>